<accession>A0A0E9TY50</accession>
<dbReference type="EMBL" id="GBXM01050111">
    <property type="protein sequence ID" value="JAH58466.1"/>
    <property type="molecule type" value="Transcribed_RNA"/>
</dbReference>
<protein>
    <submittedName>
        <fullName evidence="1">Uncharacterized protein</fullName>
    </submittedName>
</protein>
<organism evidence="1">
    <name type="scientific">Anguilla anguilla</name>
    <name type="common">European freshwater eel</name>
    <name type="synonym">Muraena anguilla</name>
    <dbReference type="NCBI Taxonomy" id="7936"/>
    <lineage>
        <taxon>Eukaryota</taxon>
        <taxon>Metazoa</taxon>
        <taxon>Chordata</taxon>
        <taxon>Craniata</taxon>
        <taxon>Vertebrata</taxon>
        <taxon>Euteleostomi</taxon>
        <taxon>Actinopterygii</taxon>
        <taxon>Neopterygii</taxon>
        <taxon>Teleostei</taxon>
        <taxon>Anguilliformes</taxon>
        <taxon>Anguillidae</taxon>
        <taxon>Anguilla</taxon>
    </lineage>
</organism>
<name>A0A0E9TY50_ANGAN</name>
<reference evidence="1" key="1">
    <citation type="submission" date="2014-11" db="EMBL/GenBank/DDBJ databases">
        <authorList>
            <person name="Amaro Gonzalez C."/>
        </authorList>
    </citation>
    <scope>NUCLEOTIDE SEQUENCE</scope>
</reference>
<evidence type="ECO:0000313" key="1">
    <source>
        <dbReference type="EMBL" id="JAH58466.1"/>
    </source>
</evidence>
<reference evidence="1" key="2">
    <citation type="journal article" date="2015" name="Fish Shellfish Immunol.">
        <title>Early steps in the European eel (Anguilla anguilla)-Vibrio vulnificus interaction in the gills: Role of the RtxA13 toxin.</title>
        <authorList>
            <person name="Callol A."/>
            <person name="Pajuelo D."/>
            <person name="Ebbesson L."/>
            <person name="Teles M."/>
            <person name="MacKenzie S."/>
            <person name="Amaro C."/>
        </authorList>
    </citation>
    <scope>NUCLEOTIDE SEQUENCE</scope>
</reference>
<dbReference type="AlphaFoldDB" id="A0A0E9TY50"/>
<proteinExistence type="predicted"/>
<sequence length="43" mass="5009">MLLNCYQPILVVERRLRGELKEGYCCVRLGKITVRIDCTPISR</sequence>